<dbReference type="InterPro" id="IPR038135">
    <property type="entry name" value="Methylthiotransferase_N_sf"/>
</dbReference>
<organism evidence="2">
    <name type="scientific">marine metagenome</name>
    <dbReference type="NCBI Taxonomy" id="408172"/>
    <lineage>
        <taxon>unclassified sequences</taxon>
        <taxon>metagenomes</taxon>
        <taxon>ecological metagenomes</taxon>
    </lineage>
</organism>
<evidence type="ECO:0000313" key="2">
    <source>
        <dbReference type="EMBL" id="SVE00215.1"/>
    </source>
</evidence>
<proteinExistence type="predicted"/>
<dbReference type="InterPro" id="IPR005840">
    <property type="entry name" value="Ribosomal_uS12_MeSTrfase_RimO"/>
</dbReference>
<dbReference type="EMBL" id="UINC01187475">
    <property type="protein sequence ID" value="SVE00215.1"/>
    <property type="molecule type" value="Genomic_DNA"/>
</dbReference>
<feature type="domain" description="MTTase N-terminal" evidence="1">
    <location>
        <begin position="25"/>
        <end position="82"/>
    </location>
</feature>
<feature type="non-terminal residue" evidence="2">
    <location>
        <position position="1"/>
    </location>
</feature>
<name>A0A382ZZ34_9ZZZZ</name>
<dbReference type="GO" id="GO:0051539">
    <property type="term" value="F:4 iron, 4 sulfur cluster binding"/>
    <property type="evidence" value="ECO:0007669"/>
    <property type="project" value="UniProtKB-KW"/>
</dbReference>
<sequence>VRPEVSRDAPEVSVSLGPIGPEHGPKVGLITLGCDKNTVDSEKILATLVVNGARVSSEIEGSDVVMVNTCGFIRSAKEQSLE</sequence>
<evidence type="ECO:0000259" key="1">
    <source>
        <dbReference type="PROSITE" id="PS51449"/>
    </source>
</evidence>
<dbReference type="Pfam" id="PF00919">
    <property type="entry name" value="UPF0004"/>
    <property type="match status" value="1"/>
</dbReference>
<accession>A0A382ZZ34</accession>
<dbReference type="PROSITE" id="PS51449">
    <property type="entry name" value="MTTASE_N"/>
    <property type="match status" value="1"/>
</dbReference>
<feature type="non-terminal residue" evidence="2">
    <location>
        <position position="82"/>
    </location>
</feature>
<dbReference type="PANTHER" id="PTHR43837">
    <property type="entry name" value="RIBOSOMAL PROTEIN S12 METHYLTHIOTRANSFERASE RIMO"/>
    <property type="match status" value="1"/>
</dbReference>
<dbReference type="GO" id="GO:0005829">
    <property type="term" value="C:cytosol"/>
    <property type="evidence" value="ECO:0007669"/>
    <property type="project" value="TreeGrafter"/>
</dbReference>
<dbReference type="GO" id="GO:0035599">
    <property type="term" value="F:aspartic acid methylthiotransferase activity"/>
    <property type="evidence" value="ECO:0007669"/>
    <property type="project" value="TreeGrafter"/>
</dbReference>
<dbReference type="GO" id="GO:0046872">
    <property type="term" value="F:metal ion binding"/>
    <property type="evidence" value="ECO:0007669"/>
    <property type="project" value="UniProtKB-KW"/>
</dbReference>
<gene>
    <name evidence="2" type="ORF">METZ01_LOCUS453069</name>
</gene>
<dbReference type="AlphaFoldDB" id="A0A382ZZ34"/>
<dbReference type="InterPro" id="IPR013848">
    <property type="entry name" value="Methylthiotransferase_N"/>
</dbReference>
<dbReference type="PANTHER" id="PTHR43837:SF1">
    <property type="entry name" value="RIBOSOMAL PROTEIN US12 METHYLTHIOTRANSFERASE RIMO"/>
    <property type="match status" value="1"/>
</dbReference>
<protein>
    <recommendedName>
        <fullName evidence="1">MTTase N-terminal domain-containing protein</fullName>
    </recommendedName>
</protein>
<reference evidence="2" key="1">
    <citation type="submission" date="2018-05" db="EMBL/GenBank/DDBJ databases">
        <authorList>
            <person name="Lanie J.A."/>
            <person name="Ng W.-L."/>
            <person name="Kazmierczak K.M."/>
            <person name="Andrzejewski T.M."/>
            <person name="Davidsen T.M."/>
            <person name="Wayne K.J."/>
            <person name="Tettelin H."/>
            <person name="Glass J.I."/>
            <person name="Rusch D."/>
            <person name="Podicherti R."/>
            <person name="Tsui H.-C.T."/>
            <person name="Winkler M.E."/>
        </authorList>
    </citation>
    <scope>NUCLEOTIDE SEQUENCE</scope>
</reference>
<dbReference type="Gene3D" id="3.40.50.12160">
    <property type="entry name" value="Methylthiotransferase, N-terminal domain"/>
    <property type="match status" value="1"/>
</dbReference>